<accession>A0ABW4SHU9</accession>
<feature type="transmembrane region" description="Helical" evidence="1">
    <location>
        <begin position="404"/>
        <end position="428"/>
    </location>
</feature>
<sequence>MSIIIWSDIRKFTSHFFFLTIAVVLLVSFSTRQVTTESYEHFLLRIVSDQYYLLYFMTPLFLLNIYKNLDIGLPIVIFRFKTFSNYFFTKSVAILINTALFVFVQILVICLIGIGLHSNNHFSISDNSADILFLEFAKHFSTPLTAISVSILFMILGLSFLGFMMQILHHFFGKRMLIFLIMGSYLLMILVFKYPSLSNLSFITINRFFIFHHNFHAPYAWIWTISSILGLGISAVLVIKNYWNHSVRININFQLQGLFFYFSRMLWKPKNIGISLLILLLIYTWNSATYPTQTIEDTFLLFFYGQELGQFHLMTFIEQLVYNGTPLYLIAVFTEQMQRSSRLTLWVRIQYKSNWFRAVLGNSLLFLTCYLLLTLFIIILLGMLNNQGWNDVTQLMNPASPENWMFKLFALKFLEFCVYYFGFLFLFLKTRNVTIAFLIVFASHLLLLIPLQFLHYFPIGLGTLARVNLIVGSNGIPFIHAIAILTGCTLILYSLCYASYKRFLLKEM</sequence>
<feature type="transmembrane region" description="Helical" evidence="1">
    <location>
        <begin position="477"/>
        <end position="500"/>
    </location>
</feature>
<feature type="transmembrane region" description="Helical" evidence="1">
    <location>
        <begin position="92"/>
        <end position="116"/>
    </location>
</feature>
<comment type="caution">
    <text evidence="2">The sequence shown here is derived from an EMBL/GenBank/DDBJ whole genome shotgun (WGS) entry which is preliminary data.</text>
</comment>
<evidence type="ECO:0000313" key="2">
    <source>
        <dbReference type="EMBL" id="MFD1929075.1"/>
    </source>
</evidence>
<reference evidence="3" key="1">
    <citation type="journal article" date="2019" name="Int. J. Syst. Evol. Microbiol.">
        <title>The Global Catalogue of Microorganisms (GCM) 10K type strain sequencing project: providing services to taxonomists for standard genome sequencing and annotation.</title>
        <authorList>
            <consortium name="The Broad Institute Genomics Platform"/>
            <consortium name="The Broad Institute Genome Sequencing Center for Infectious Disease"/>
            <person name="Wu L."/>
            <person name="Ma J."/>
        </authorList>
    </citation>
    <scope>NUCLEOTIDE SEQUENCE [LARGE SCALE GENOMIC DNA]</scope>
    <source>
        <strain evidence="3">CGMCC 4.7177</strain>
    </source>
</reference>
<feature type="transmembrane region" description="Helical" evidence="1">
    <location>
        <begin position="311"/>
        <end position="334"/>
    </location>
</feature>
<name>A0ABW4SHU9_9BACL</name>
<gene>
    <name evidence="2" type="ORF">ACFSFY_13615</name>
</gene>
<keyword evidence="3" id="KW-1185">Reference proteome</keyword>
<evidence type="ECO:0000256" key="1">
    <source>
        <dbReference type="SAM" id="Phobius"/>
    </source>
</evidence>
<dbReference type="Proteomes" id="UP001597218">
    <property type="component" value="Unassembled WGS sequence"/>
</dbReference>
<keyword evidence="1" id="KW-0812">Transmembrane</keyword>
<evidence type="ECO:0000313" key="3">
    <source>
        <dbReference type="Proteomes" id="UP001597218"/>
    </source>
</evidence>
<dbReference type="RefSeq" id="WP_381538888.1">
    <property type="nucleotide sequence ID" value="NZ_JBHUGI010000032.1"/>
</dbReference>
<feature type="transmembrane region" description="Helical" evidence="1">
    <location>
        <begin position="51"/>
        <end position="80"/>
    </location>
</feature>
<feature type="transmembrane region" description="Helical" evidence="1">
    <location>
        <begin position="435"/>
        <end position="457"/>
    </location>
</feature>
<dbReference type="EMBL" id="JBHUGI010000032">
    <property type="protein sequence ID" value="MFD1929075.1"/>
    <property type="molecule type" value="Genomic_DNA"/>
</dbReference>
<evidence type="ECO:0008006" key="4">
    <source>
        <dbReference type="Google" id="ProtNLM"/>
    </source>
</evidence>
<feature type="transmembrane region" description="Helical" evidence="1">
    <location>
        <begin position="217"/>
        <end position="239"/>
    </location>
</feature>
<organism evidence="2 3">
    <name type="scientific">Sporosarcina siberiensis</name>
    <dbReference type="NCBI Taxonomy" id="1365606"/>
    <lineage>
        <taxon>Bacteria</taxon>
        <taxon>Bacillati</taxon>
        <taxon>Bacillota</taxon>
        <taxon>Bacilli</taxon>
        <taxon>Bacillales</taxon>
        <taxon>Caryophanaceae</taxon>
        <taxon>Sporosarcina</taxon>
    </lineage>
</organism>
<feature type="transmembrane region" description="Helical" evidence="1">
    <location>
        <begin position="355"/>
        <end position="384"/>
    </location>
</feature>
<feature type="transmembrane region" description="Helical" evidence="1">
    <location>
        <begin position="177"/>
        <end position="197"/>
    </location>
</feature>
<keyword evidence="1" id="KW-1133">Transmembrane helix</keyword>
<proteinExistence type="predicted"/>
<keyword evidence="1" id="KW-0472">Membrane</keyword>
<feature type="transmembrane region" description="Helical" evidence="1">
    <location>
        <begin position="12"/>
        <end position="31"/>
    </location>
</feature>
<protein>
    <recommendedName>
        <fullName evidence="4">ABC-2 type transport system permease protein</fullName>
    </recommendedName>
</protein>
<feature type="transmembrane region" description="Helical" evidence="1">
    <location>
        <begin position="272"/>
        <end position="291"/>
    </location>
</feature>
<feature type="transmembrane region" description="Helical" evidence="1">
    <location>
        <begin position="144"/>
        <end position="165"/>
    </location>
</feature>